<keyword evidence="1" id="KW-0472">Membrane</keyword>
<dbReference type="InterPro" id="IPR010865">
    <property type="entry name" value="DUF1499"/>
</dbReference>
<gene>
    <name evidence="2" type="ORF">DY252_09120</name>
</gene>
<name>A0ABM6XXB6_9PROT</name>
<keyword evidence="1" id="KW-1133">Transmembrane helix</keyword>
<evidence type="ECO:0000313" key="2">
    <source>
        <dbReference type="EMBL" id="AXO14364.1"/>
    </source>
</evidence>
<feature type="transmembrane region" description="Helical" evidence="1">
    <location>
        <begin position="18"/>
        <end position="36"/>
    </location>
</feature>
<evidence type="ECO:0000256" key="1">
    <source>
        <dbReference type="SAM" id="Phobius"/>
    </source>
</evidence>
<reference evidence="2 3" key="1">
    <citation type="submission" date="2018-08" db="EMBL/GenBank/DDBJ databases">
        <title>Complete genome sequence of type strain Thalassospira indica MCCC 1A01103T, isolated from isolated from deep seawater of the Indian Ocean.</title>
        <authorList>
            <person name="Liu Y."/>
        </authorList>
    </citation>
    <scope>NUCLEOTIDE SEQUENCE [LARGE SCALE GENOMIC DNA]</scope>
    <source>
        <strain evidence="2 3">PB8BT</strain>
    </source>
</reference>
<organism evidence="2 3">
    <name type="scientific">Thalassospira indica</name>
    <dbReference type="NCBI Taxonomy" id="1891279"/>
    <lineage>
        <taxon>Bacteria</taxon>
        <taxon>Pseudomonadati</taxon>
        <taxon>Pseudomonadota</taxon>
        <taxon>Alphaproteobacteria</taxon>
        <taxon>Rhodospirillales</taxon>
        <taxon>Thalassospiraceae</taxon>
        <taxon>Thalassospira</taxon>
    </lineage>
</organism>
<accession>A0ABM6XXB6</accession>
<sequence length="192" mass="21057">MVNVSEFAKGQVVSLKRLAMVAIWGLLVLAGIFVTVRFTGLMDHMLPAGDPPNMTFGRDADLPNVPNFFLACPADRLPDSDRAMQSPSFAASVATLTEVLIETAPDHGMTLMTDVSGGKAGRLYFLARSAVFRFPDWVEIELILPEVDTETGNDVAFCLFAQSVYGHDDFGQNEKRTRAWLADVEARMGQNQ</sequence>
<dbReference type="Pfam" id="PF07386">
    <property type="entry name" value="DUF1499"/>
    <property type="match status" value="1"/>
</dbReference>
<keyword evidence="1" id="KW-0812">Transmembrane</keyword>
<proteinExistence type="predicted"/>
<keyword evidence="3" id="KW-1185">Reference proteome</keyword>
<dbReference type="Proteomes" id="UP000256971">
    <property type="component" value="Chromosome"/>
</dbReference>
<protein>
    <submittedName>
        <fullName evidence="2">DUF1499 domain-containing protein</fullName>
    </submittedName>
</protein>
<evidence type="ECO:0000313" key="3">
    <source>
        <dbReference type="Proteomes" id="UP000256971"/>
    </source>
</evidence>
<dbReference type="EMBL" id="CP031555">
    <property type="protein sequence ID" value="AXO14364.1"/>
    <property type="molecule type" value="Genomic_DNA"/>
</dbReference>